<evidence type="ECO:0000313" key="2">
    <source>
        <dbReference type="EMBL" id="GAA1806043.1"/>
    </source>
</evidence>
<keyword evidence="3" id="KW-1185">Reference proteome</keyword>
<gene>
    <name evidence="2" type="ORF">GCM10009682_29850</name>
</gene>
<evidence type="ECO:0008006" key="4">
    <source>
        <dbReference type="Google" id="ProtNLM"/>
    </source>
</evidence>
<keyword evidence="1" id="KW-0812">Transmembrane</keyword>
<reference evidence="3" key="1">
    <citation type="journal article" date="2019" name="Int. J. Syst. Evol. Microbiol.">
        <title>The Global Catalogue of Microorganisms (GCM) 10K type strain sequencing project: providing services to taxonomists for standard genome sequencing and annotation.</title>
        <authorList>
            <consortium name="The Broad Institute Genomics Platform"/>
            <consortium name="The Broad Institute Genome Sequencing Center for Infectious Disease"/>
            <person name="Wu L."/>
            <person name="Ma J."/>
        </authorList>
    </citation>
    <scope>NUCLEOTIDE SEQUENCE [LARGE SCALE GENOMIC DNA]</scope>
    <source>
        <strain evidence="3">JCM 13250</strain>
    </source>
</reference>
<dbReference type="Proteomes" id="UP001500218">
    <property type="component" value="Unassembled WGS sequence"/>
</dbReference>
<protein>
    <recommendedName>
        <fullName evidence="4">DUF2975 domain-containing protein</fullName>
    </recommendedName>
</protein>
<sequence>MRSIRDRLRRPDWLAELQNLLIFGLAAVGFTAAVNVVALATGGPVVAALPAHAVDGLVGMSGGLRDGAAVAWGSTVDVHLADPGPADMLWYAGRGVPELVLILTVLALLLRLVVAARRGDPFTAATVRRLRVLGAVSAFGGVLVGLVGTVAELALSDSLTGGDTVAATFTINPVWILVGGGFVAFGEIVNRGRALRAELDTVI</sequence>
<name>A0ABP4Y7D7_9ACTN</name>
<evidence type="ECO:0000256" key="1">
    <source>
        <dbReference type="SAM" id="Phobius"/>
    </source>
</evidence>
<feature type="transmembrane region" description="Helical" evidence="1">
    <location>
        <begin position="130"/>
        <end position="151"/>
    </location>
</feature>
<evidence type="ECO:0000313" key="3">
    <source>
        <dbReference type="Proteomes" id="UP001500218"/>
    </source>
</evidence>
<dbReference type="RefSeq" id="WP_344131243.1">
    <property type="nucleotide sequence ID" value="NZ_BAAALT010000080.1"/>
</dbReference>
<dbReference type="InterPro" id="IPR021354">
    <property type="entry name" value="DUF2975"/>
</dbReference>
<proteinExistence type="predicted"/>
<comment type="caution">
    <text evidence="2">The sequence shown here is derived from an EMBL/GenBank/DDBJ whole genome shotgun (WGS) entry which is preliminary data.</text>
</comment>
<feature type="transmembrane region" description="Helical" evidence="1">
    <location>
        <begin position="171"/>
        <end position="189"/>
    </location>
</feature>
<keyword evidence="1" id="KW-1133">Transmembrane helix</keyword>
<organism evidence="2 3">
    <name type="scientific">Luedemannella flava</name>
    <dbReference type="NCBI Taxonomy" id="349316"/>
    <lineage>
        <taxon>Bacteria</taxon>
        <taxon>Bacillati</taxon>
        <taxon>Actinomycetota</taxon>
        <taxon>Actinomycetes</taxon>
        <taxon>Micromonosporales</taxon>
        <taxon>Micromonosporaceae</taxon>
        <taxon>Luedemannella</taxon>
    </lineage>
</organism>
<feature type="transmembrane region" description="Helical" evidence="1">
    <location>
        <begin position="99"/>
        <end position="118"/>
    </location>
</feature>
<keyword evidence="1" id="KW-0472">Membrane</keyword>
<accession>A0ABP4Y7D7</accession>
<dbReference type="Pfam" id="PF11188">
    <property type="entry name" value="DUF2975"/>
    <property type="match status" value="1"/>
</dbReference>
<feature type="transmembrane region" description="Helical" evidence="1">
    <location>
        <begin position="20"/>
        <end position="40"/>
    </location>
</feature>
<dbReference type="EMBL" id="BAAALT010000080">
    <property type="protein sequence ID" value="GAA1806043.1"/>
    <property type="molecule type" value="Genomic_DNA"/>
</dbReference>